<dbReference type="GeneID" id="92093028"/>
<dbReference type="CDD" id="cd22999">
    <property type="entry name" value="SAP_SLX4"/>
    <property type="match status" value="1"/>
</dbReference>
<evidence type="ECO:0000256" key="8">
    <source>
        <dbReference type="ARBA" id="ARBA00029496"/>
    </source>
</evidence>
<feature type="region of interest" description="Disordered" evidence="9">
    <location>
        <begin position="494"/>
        <end position="573"/>
    </location>
</feature>
<accession>A0ABR1UGT5</accession>
<organism evidence="10 11">
    <name type="scientific">Apiospora phragmitis</name>
    <dbReference type="NCBI Taxonomy" id="2905665"/>
    <lineage>
        <taxon>Eukaryota</taxon>
        <taxon>Fungi</taxon>
        <taxon>Dikarya</taxon>
        <taxon>Ascomycota</taxon>
        <taxon>Pezizomycotina</taxon>
        <taxon>Sordariomycetes</taxon>
        <taxon>Xylariomycetidae</taxon>
        <taxon>Amphisphaeriales</taxon>
        <taxon>Apiosporaceae</taxon>
        <taxon>Apiospora</taxon>
    </lineage>
</organism>
<dbReference type="RefSeq" id="XP_066713554.1">
    <property type="nucleotide sequence ID" value="XM_066859965.1"/>
</dbReference>
<dbReference type="EMBL" id="JAQQWL010000009">
    <property type="protein sequence ID" value="KAK8058108.1"/>
    <property type="molecule type" value="Genomic_DNA"/>
</dbReference>
<evidence type="ECO:0000256" key="2">
    <source>
        <dbReference type="ARBA" id="ARBA00006661"/>
    </source>
</evidence>
<feature type="compositionally biased region" description="Low complexity" evidence="9">
    <location>
        <begin position="50"/>
        <end position="61"/>
    </location>
</feature>
<keyword evidence="3" id="KW-0597">Phosphoprotein</keyword>
<evidence type="ECO:0000313" key="11">
    <source>
        <dbReference type="Proteomes" id="UP001480595"/>
    </source>
</evidence>
<proteinExistence type="inferred from homology"/>
<evidence type="ECO:0000256" key="1">
    <source>
        <dbReference type="ARBA" id="ARBA00004123"/>
    </source>
</evidence>
<feature type="region of interest" description="Disordered" evidence="9">
    <location>
        <begin position="615"/>
        <end position="717"/>
    </location>
</feature>
<evidence type="ECO:0000313" key="10">
    <source>
        <dbReference type="EMBL" id="KAK8058108.1"/>
    </source>
</evidence>
<comment type="similarity">
    <text evidence="2">Belongs to the SLX4 family.</text>
</comment>
<feature type="compositionally biased region" description="Low complexity" evidence="9">
    <location>
        <begin position="665"/>
        <end position="676"/>
    </location>
</feature>
<feature type="compositionally biased region" description="Polar residues" evidence="9">
    <location>
        <begin position="164"/>
        <end position="177"/>
    </location>
</feature>
<comment type="subcellular location">
    <subcellularLocation>
        <location evidence="1">Nucleus</location>
    </subcellularLocation>
</comment>
<gene>
    <name evidence="10" type="ORF">PG994_008556</name>
</gene>
<feature type="compositionally biased region" description="Basic and acidic residues" evidence="9">
    <location>
        <begin position="94"/>
        <end position="108"/>
    </location>
</feature>
<dbReference type="Pfam" id="PF09494">
    <property type="entry name" value="Slx4"/>
    <property type="match status" value="1"/>
</dbReference>
<sequence length="860" mass="92566">ASPLPDARVAFLGRPCARRSGSTGSEWLPRTSSYHPPAKTTQAQHYSMISSSPELPSLAELAQRHTKRPAPLRSGSNAAPIPATARSAFTSTKDVLREASDIDAEPHRPPSPKPKPKAVRKRATKSQPQSKATAAPDQQEPIVIPSSSPTDKPVRKSRSKKTEAAQSTISSRVTKATTTDKSKARKTETVSRHFASAKEKGKAVASKESPQLDPWDIQQTDPPGATIETEDPAQPNFAIPRRRGWTPPPPDALENSEVLSSSSKAPVTKEGFQNMCQDFARPAEMEPIFKPSAEIAEFLKKRKLNDLPANEQASRSTETSPTKPAAAKKKKKIRTITELATAPYQLPELPDILLAPGNAETLLEHFDFDGAVKEQADHQRAVMDVQETKSKGKKKKAPAKPRKKKAGTAEDPILLSPNSAMKQASNVDFLFGTSSQLQSDEPAEVLRDLQAAIQASNRANDDEDDDDRSGLWHKGARDFDGSLLEFKVRWVEATRESPSPVSEASPTEKDGFPDISKICALPPQVGSSSLSITQNTQSQQKAVPSSRTTLPSSEKSAATVPPPSRPAVAAKSKRPDFTLFTDAQLSRKISTYGFKPMKRRSAMIALLEQCWDGQQPATAVPTGPTASDSSTLPPNAGMAAPASAPPSTVISPAKKPRGRPKKDTTATASTAPVAPESPKRPPGRPRKGSGSLSPVTSKVKTPVRRPKKSAPKVTKIEIADSDEEEVLSVSAGRSSPDPVFSSPPPLDLSISEDAADLSLNLSPTEQENSSFTFITKAVTSAPRSTDPQSPSWHELMLMYTPVVLEDLAAWLNAGELTRVGYDGEVSAGQVKQWCESKSVICLWRANVEGVREEASLSYEG</sequence>
<feature type="compositionally biased region" description="Basic residues" evidence="9">
    <location>
        <begin position="701"/>
        <end position="710"/>
    </location>
</feature>
<feature type="compositionally biased region" description="Basic residues" evidence="9">
    <location>
        <begin position="114"/>
        <end position="124"/>
    </location>
</feature>
<feature type="compositionally biased region" description="Polar residues" evidence="9">
    <location>
        <begin position="311"/>
        <end position="322"/>
    </location>
</feature>
<feature type="non-terminal residue" evidence="10">
    <location>
        <position position="860"/>
    </location>
</feature>
<feature type="region of interest" description="Disordered" evidence="9">
    <location>
        <begin position="441"/>
        <end position="476"/>
    </location>
</feature>
<feature type="compositionally biased region" description="Polar residues" evidence="9">
    <location>
        <begin position="525"/>
        <end position="556"/>
    </location>
</feature>
<feature type="compositionally biased region" description="Polar residues" evidence="9">
    <location>
        <begin position="20"/>
        <end position="49"/>
    </location>
</feature>
<comment type="caution">
    <text evidence="10">The sequence shown here is derived from an EMBL/GenBank/DDBJ whole genome shotgun (WGS) entry which is preliminary data.</text>
</comment>
<keyword evidence="7" id="KW-0539">Nucleus</keyword>
<keyword evidence="11" id="KW-1185">Reference proteome</keyword>
<keyword evidence="4" id="KW-0227">DNA damage</keyword>
<reference evidence="10 11" key="1">
    <citation type="submission" date="2023-01" db="EMBL/GenBank/DDBJ databases">
        <title>Analysis of 21 Apiospora genomes using comparative genomics revels a genus with tremendous synthesis potential of carbohydrate active enzymes and secondary metabolites.</title>
        <authorList>
            <person name="Sorensen T."/>
        </authorList>
    </citation>
    <scope>NUCLEOTIDE SEQUENCE [LARGE SCALE GENOMIC DNA]</scope>
    <source>
        <strain evidence="10 11">CBS 135458</strain>
    </source>
</reference>
<keyword evidence="5" id="KW-0233">DNA recombination</keyword>
<feature type="region of interest" description="Disordered" evidence="9">
    <location>
        <begin position="15"/>
        <end position="266"/>
    </location>
</feature>
<feature type="compositionally biased region" description="Basic and acidic residues" evidence="9">
    <location>
        <begin position="178"/>
        <end position="202"/>
    </location>
</feature>
<name>A0ABR1UGT5_9PEZI</name>
<feature type="compositionally biased region" description="Basic and acidic residues" evidence="9">
    <location>
        <begin position="374"/>
        <end position="390"/>
    </location>
</feature>
<evidence type="ECO:0000256" key="7">
    <source>
        <dbReference type="ARBA" id="ARBA00023242"/>
    </source>
</evidence>
<dbReference type="InterPro" id="IPR018574">
    <property type="entry name" value="Structure-sp_endonuc_su_Slx4"/>
</dbReference>
<evidence type="ECO:0000256" key="9">
    <source>
        <dbReference type="SAM" id="MobiDB-lite"/>
    </source>
</evidence>
<evidence type="ECO:0000256" key="3">
    <source>
        <dbReference type="ARBA" id="ARBA00022553"/>
    </source>
</evidence>
<feature type="compositionally biased region" description="Polar residues" evidence="9">
    <location>
        <begin position="496"/>
        <end position="505"/>
    </location>
</feature>
<dbReference type="HAMAP" id="MF_03110">
    <property type="entry name" value="Endonuc_su_Slx4"/>
    <property type="match status" value="1"/>
</dbReference>
<protein>
    <recommendedName>
        <fullName evidence="8">Structure-specific endonuclease subunit SLX4</fullName>
    </recommendedName>
</protein>
<keyword evidence="6" id="KW-0234">DNA repair</keyword>
<feature type="compositionally biased region" description="Basic residues" evidence="9">
    <location>
        <begin position="391"/>
        <end position="406"/>
    </location>
</feature>
<evidence type="ECO:0000256" key="4">
    <source>
        <dbReference type="ARBA" id="ARBA00022763"/>
    </source>
</evidence>
<feature type="non-terminal residue" evidence="10">
    <location>
        <position position="1"/>
    </location>
</feature>
<dbReference type="Proteomes" id="UP001480595">
    <property type="component" value="Unassembled WGS sequence"/>
</dbReference>
<evidence type="ECO:0000256" key="6">
    <source>
        <dbReference type="ARBA" id="ARBA00023204"/>
    </source>
</evidence>
<feature type="region of interest" description="Disordered" evidence="9">
    <location>
        <begin position="305"/>
        <end position="332"/>
    </location>
</feature>
<dbReference type="InterPro" id="IPR027784">
    <property type="entry name" value="Slx4_ascomycetes"/>
</dbReference>
<evidence type="ECO:0000256" key="5">
    <source>
        <dbReference type="ARBA" id="ARBA00023172"/>
    </source>
</evidence>
<feature type="region of interest" description="Disordered" evidence="9">
    <location>
        <begin position="374"/>
        <end position="417"/>
    </location>
</feature>
<feature type="compositionally biased region" description="Low complexity" evidence="9">
    <location>
        <begin position="633"/>
        <end position="653"/>
    </location>
</feature>